<dbReference type="GO" id="GO:0005886">
    <property type="term" value="C:plasma membrane"/>
    <property type="evidence" value="ECO:0007669"/>
    <property type="project" value="UniProtKB-SubCell"/>
</dbReference>
<dbReference type="SUPFAM" id="SSF53448">
    <property type="entry name" value="Nucleotide-diphospho-sugar transferases"/>
    <property type="match status" value="1"/>
</dbReference>
<keyword evidence="6 9" id="KW-1133">Transmembrane helix</keyword>
<evidence type="ECO:0000256" key="2">
    <source>
        <dbReference type="ARBA" id="ARBA00022475"/>
    </source>
</evidence>
<feature type="transmembrane region" description="Helical" evidence="9">
    <location>
        <begin position="280"/>
        <end position="305"/>
    </location>
</feature>
<evidence type="ECO:0000256" key="5">
    <source>
        <dbReference type="ARBA" id="ARBA00022692"/>
    </source>
</evidence>
<dbReference type="EMBL" id="VZDO01000001">
    <property type="protein sequence ID" value="KAB0682637.1"/>
    <property type="molecule type" value="Genomic_DNA"/>
</dbReference>
<dbReference type="CDD" id="cd04187">
    <property type="entry name" value="DPM1_like_bac"/>
    <property type="match status" value="1"/>
</dbReference>
<sequence length="342" mass="37427">MGEALPDPRRRIMSPAAAETPVYSIVIPLFNEEAALPILLHRLEMLLERLDGPAEVILVDDGSRDTTGIVAAGRARTDPRFRCIRLSRNFGHQVAITAGMDAARGSATVVMDADLQDPPEVVLELARKWREGYEVVYAQRSGREGENWLKKGTAALFYRTLARVAEIDIPMDVGDFRLVDRKALDAFRAMPERDRFVRGMFGWMGFRQAVVPFRRMPRAAGVTKYPWRRMLRLASDGIVGFSDAPLRAVLWLGFAISAAAFGFGLFAIGAALAGSVVPGWASLAVLLSFLSGVNLTMTGVVGLYVGRIHNEVKQRPLYVVSEAVGTDSAAAAMPAERARAVR</sequence>
<keyword evidence="7 9" id="KW-0472">Membrane</keyword>
<comment type="similarity">
    <text evidence="8">Belongs to the glycosyltransferase 2 family. GtrB subfamily.</text>
</comment>
<evidence type="ECO:0000313" key="11">
    <source>
        <dbReference type="EMBL" id="KAB0682637.1"/>
    </source>
</evidence>
<organism evidence="11 12">
    <name type="scientific">Plantimonas leprariae</name>
    <dbReference type="NCBI Taxonomy" id="2615207"/>
    <lineage>
        <taxon>Bacteria</taxon>
        <taxon>Pseudomonadati</taxon>
        <taxon>Pseudomonadota</taxon>
        <taxon>Alphaproteobacteria</taxon>
        <taxon>Hyphomicrobiales</taxon>
        <taxon>Aurantimonadaceae</taxon>
        <taxon>Plantimonas</taxon>
    </lineage>
</organism>
<keyword evidence="4 11" id="KW-0808">Transferase</keyword>
<feature type="transmembrane region" description="Helical" evidence="9">
    <location>
        <begin position="249"/>
        <end position="274"/>
    </location>
</feature>
<protein>
    <submittedName>
        <fullName evidence="11">Glycosyltransferase family 2 protein</fullName>
    </submittedName>
</protein>
<keyword evidence="2" id="KW-1003">Cell membrane</keyword>
<dbReference type="Pfam" id="PF00535">
    <property type="entry name" value="Glycos_transf_2"/>
    <property type="match status" value="1"/>
</dbReference>
<keyword evidence="5 9" id="KW-0812">Transmembrane</keyword>
<keyword evidence="12" id="KW-1185">Reference proteome</keyword>
<evidence type="ECO:0000256" key="6">
    <source>
        <dbReference type="ARBA" id="ARBA00022989"/>
    </source>
</evidence>
<name>A0A7V7TY60_9HYPH</name>
<dbReference type="FunFam" id="3.90.550.10:FF:000079">
    <property type="entry name" value="Probable glycosyl transferase"/>
    <property type="match status" value="1"/>
</dbReference>
<dbReference type="PANTHER" id="PTHR48090">
    <property type="entry name" value="UNDECAPRENYL-PHOSPHATE 4-DEOXY-4-FORMAMIDO-L-ARABINOSE TRANSFERASE-RELATED"/>
    <property type="match status" value="1"/>
</dbReference>
<dbReference type="PANTHER" id="PTHR48090:SF1">
    <property type="entry name" value="PROPHAGE BACTOPRENOL GLUCOSYL TRANSFERASE HOMOLOG"/>
    <property type="match status" value="1"/>
</dbReference>
<dbReference type="InterPro" id="IPR001173">
    <property type="entry name" value="Glyco_trans_2-like"/>
</dbReference>
<accession>A0A7V7TY60</accession>
<dbReference type="InterPro" id="IPR029044">
    <property type="entry name" value="Nucleotide-diphossugar_trans"/>
</dbReference>
<evidence type="ECO:0000256" key="3">
    <source>
        <dbReference type="ARBA" id="ARBA00022676"/>
    </source>
</evidence>
<evidence type="ECO:0000256" key="1">
    <source>
        <dbReference type="ARBA" id="ARBA00004651"/>
    </source>
</evidence>
<reference evidence="11 12" key="1">
    <citation type="submission" date="2019-09" db="EMBL/GenBank/DDBJ databases">
        <title>YIM 132180 draft genome.</title>
        <authorList>
            <person name="Zhang K."/>
        </authorList>
    </citation>
    <scope>NUCLEOTIDE SEQUENCE [LARGE SCALE GENOMIC DNA]</scope>
    <source>
        <strain evidence="11 12">YIM 132180</strain>
    </source>
</reference>
<dbReference type="AlphaFoldDB" id="A0A7V7TY60"/>
<dbReference type="Gene3D" id="3.90.550.10">
    <property type="entry name" value="Spore Coat Polysaccharide Biosynthesis Protein SpsA, Chain A"/>
    <property type="match status" value="1"/>
</dbReference>
<gene>
    <name evidence="11" type="ORF">F6X38_00660</name>
</gene>
<evidence type="ECO:0000313" key="12">
    <source>
        <dbReference type="Proteomes" id="UP000432089"/>
    </source>
</evidence>
<feature type="domain" description="Glycosyltransferase 2-like" evidence="10">
    <location>
        <begin position="24"/>
        <end position="185"/>
    </location>
</feature>
<evidence type="ECO:0000256" key="4">
    <source>
        <dbReference type="ARBA" id="ARBA00022679"/>
    </source>
</evidence>
<evidence type="ECO:0000259" key="10">
    <source>
        <dbReference type="Pfam" id="PF00535"/>
    </source>
</evidence>
<evidence type="ECO:0000256" key="8">
    <source>
        <dbReference type="ARBA" id="ARBA00038152"/>
    </source>
</evidence>
<proteinExistence type="inferred from homology"/>
<evidence type="ECO:0000256" key="9">
    <source>
        <dbReference type="SAM" id="Phobius"/>
    </source>
</evidence>
<dbReference type="Proteomes" id="UP000432089">
    <property type="component" value="Unassembled WGS sequence"/>
</dbReference>
<dbReference type="InterPro" id="IPR050256">
    <property type="entry name" value="Glycosyltransferase_2"/>
</dbReference>
<dbReference type="GO" id="GO:0016757">
    <property type="term" value="F:glycosyltransferase activity"/>
    <property type="evidence" value="ECO:0007669"/>
    <property type="project" value="UniProtKB-KW"/>
</dbReference>
<comment type="caution">
    <text evidence="11">The sequence shown here is derived from an EMBL/GenBank/DDBJ whole genome shotgun (WGS) entry which is preliminary data.</text>
</comment>
<keyword evidence="3" id="KW-0328">Glycosyltransferase</keyword>
<evidence type="ECO:0000256" key="7">
    <source>
        <dbReference type="ARBA" id="ARBA00023136"/>
    </source>
</evidence>
<comment type="subcellular location">
    <subcellularLocation>
        <location evidence="1">Cell membrane</location>
        <topology evidence="1">Multi-pass membrane protein</topology>
    </subcellularLocation>
</comment>